<name>A0AAJ4R6S1_9EURY</name>
<accession>A0AAJ4R6S1</accession>
<evidence type="ECO:0000313" key="2">
    <source>
        <dbReference type="EMBL" id="RNJ25468.1"/>
    </source>
</evidence>
<protein>
    <submittedName>
        <fullName evidence="2">Uncharacterized protein</fullName>
    </submittedName>
</protein>
<evidence type="ECO:0000256" key="1">
    <source>
        <dbReference type="SAM" id="MobiDB-lite"/>
    </source>
</evidence>
<sequence length="82" mass="8357">MGCGEWWKAAYQARAVQALGVEGATAIEDLLLGLLEEHSSGALSEAAATARDAREADQQAEQSDEGPDASNDPLAESGVAGA</sequence>
<organism evidence="2 3">
    <name type="scientific">Halosegnis longus</name>
    <dbReference type="NCBI Taxonomy" id="2216012"/>
    <lineage>
        <taxon>Archaea</taxon>
        <taxon>Methanobacteriati</taxon>
        <taxon>Methanobacteriota</taxon>
        <taxon>Stenosarchaea group</taxon>
        <taxon>Halobacteria</taxon>
        <taxon>Halobacteriales</taxon>
        <taxon>Natronomonadaceae</taxon>
        <taxon>Halosegnis</taxon>
    </lineage>
</organism>
<proteinExistence type="predicted"/>
<comment type="caution">
    <text evidence="2">The sequence shown here is derived from an EMBL/GenBank/DDBJ whole genome shotgun (WGS) entry which is preliminary data.</text>
</comment>
<feature type="region of interest" description="Disordered" evidence="1">
    <location>
        <begin position="42"/>
        <end position="82"/>
    </location>
</feature>
<evidence type="ECO:0000313" key="3">
    <source>
        <dbReference type="Proteomes" id="UP000270581"/>
    </source>
</evidence>
<gene>
    <name evidence="2" type="ORF">Nmn1133_01350</name>
</gene>
<reference evidence="2 3" key="1">
    <citation type="submission" date="2018-11" db="EMBL/GenBank/DDBJ databases">
        <title>Genome sequences of Natronomonas sp. CBA1133.</title>
        <authorList>
            <person name="Roh S.W."/>
            <person name="Cha I.-T."/>
        </authorList>
    </citation>
    <scope>NUCLEOTIDE SEQUENCE [LARGE SCALE GENOMIC DNA]</scope>
    <source>
        <strain evidence="2 3">CBA1133</strain>
    </source>
</reference>
<dbReference type="EMBL" id="RJJC01000001">
    <property type="protein sequence ID" value="RNJ25468.1"/>
    <property type="molecule type" value="Genomic_DNA"/>
</dbReference>
<dbReference type="AlphaFoldDB" id="A0AAJ4R6S1"/>
<dbReference type="Proteomes" id="UP000270581">
    <property type="component" value="Unassembled WGS sequence"/>
</dbReference>
<keyword evidence="3" id="KW-1185">Reference proteome</keyword>